<dbReference type="OrthoDB" id="1778624at2"/>
<dbReference type="GO" id="GO:0050044">
    <property type="term" value="F:galactose-6-phosphate isomerase activity"/>
    <property type="evidence" value="ECO:0007669"/>
    <property type="project" value="UniProtKB-EC"/>
</dbReference>
<feature type="binding site" evidence="4">
    <location>
        <begin position="7"/>
        <end position="8"/>
    </location>
    <ligand>
        <name>D-ribulose 5-phosphate</name>
        <dbReference type="ChEBI" id="CHEBI:58121"/>
    </ligand>
</feature>
<gene>
    <name evidence="5" type="primary">rpiB</name>
    <name evidence="5" type="ORF">BN85303280</name>
</gene>
<evidence type="ECO:0000256" key="3">
    <source>
        <dbReference type="PIRSR" id="PIRSR005384-1"/>
    </source>
</evidence>
<sequence>MIAIGSDHAGYELKEELKKYLQEKGLKTKDLGTNDLSSVDYPDFGRKVGEAVINDKLDFGIVVCGTGIGISIAANKVKGIRAALVYDEETASLAKMHNNANVIALGGRKTSIEEAKKIVDAYLSSKFEERHQKRLDKISVYEGEHHE</sequence>
<dbReference type="RefSeq" id="WP_030004210.1">
    <property type="nucleotide sequence ID" value="NC_022549.1"/>
</dbReference>
<accession>U4KSQ5</accession>
<dbReference type="AlphaFoldDB" id="U4KSQ5"/>
<dbReference type="GO" id="GO:0009052">
    <property type="term" value="P:pentose-phosphate shunt, non-oxidative branch"/>
    <property type="evidence" value="ECO:0007669"/>
    <property type="project" value="TreeGrafter"/>
</dbReference>
<feature type="binding site" evidence="4">
    <location>
        <position position="130"/>
    </location>
    <ligand>
        <name>D-ribulose 5-phosphate</name>
        <dbReference type="ChEBI" id="CHEBI:58121"/>
    </ligand>
</feature>
<dbReference type="GO" id="GO:0004751">
    <property type="term" value="F:ribose-5-phosphate isomerase activity"/>
    <property type="evidence" value="ECO:0007669"/>
    <property type="project" value="TreeGrafter"/>
</dbReference>
<organism evidence="5 6">
    <name type="scientific">Acholeplasma brassicae</name>
    <dbReference type="NCBI Taxonomy" id="61635"/>
    <lineage>
        <taxon>Bacteria</taxon>
        <taxon>Bacillati</taxon>
        <taxon>Mycoplasmatota</taxon>
        <taxon>Mollicutes</taxon>
        <taxon>Acholeplasmatales</taxon>
        <taxon>Acholeplasmataceae</taxon>
        <taxon>Acholeplasma</taxon>
    </lineage>
</organism>
<evidence type="ECO:0000313" key="6">
    <source>
        <dbReference type="Proteomes" id="UP000032737"/>
    </source>
</evidence>
<dbReference type="NCBIfam" id="TIGR01120">
    <property type="entry name" value="rpiB"/>
    <property type="match status" value="1"/>
</dbReference>
<dbReference type="InterPro" id="IPR036569">
    <property type="entry name" value="RpiB_LacA_LacB_sf"/>
</dbReference>
<protein>
    <submittedName>
        <fullName evidence="5">Ribose 5-phosphate isomerase</fullName>
        <ecNumber evidence="5">5.3.1.26</ecNumber>
    </submittedName>
</protein>
<dbReference type="EC" id="5.3.1.26" evidence="5"/>
<evidence type="ECO:0000256" key="1">
    <source>
        <dbReference type="ARBA" id="ARBA00008754"/>
    </source>
</evidence>
<dbReference type="PANTHER" id="PTHR30345">
    <property type="entry name" value="RIBOSE-5-PHOSPHATE ISOMERASE B"/>
    <property type="match status" value="1"/>
</dbReference>
<dbReference type="EMBL" id="FO681348">
    <property type="protein sequence ID" value="CCV65349.1"/>
    <property type="molecule type" value="Genomic_DNA"/>
</dbReference>
<keyword evidence="2 5" id="KW-0413">Isomerase</keyword>
<dbReference type="InterPro" id="IPR003500">
    <property type="entry name" value="RpiB_LacA_LacB"/>
</dbReference>
<dbReference type="KEGG" id="abra:BN85303280"/>
<feature type="active site" description="Proton acceptor" evidence="3">
    <location>
        <position position="64"/>
    </location>
</feature>
<dbReference type="InterPro" id="IPR004785">
    <property type="entry name" value="RpiB"/>
</dbReference>
<feature type="binding site" evidence="4">
    <location>
        <position position="108"/>
    </location>
    <ligand>
        <name>D-ribulose 5-phosphate</name>
        <dbReference type="ChEBI" id="CHEBI:58121"/>
    </ligand>
</feature>
<dbReference type="HOGENOM" id="CLU_091396_4_1_14"/>
<evidence type="ECO:0000256" key="2">
    <source>
        <dbReference type="ARBA" id="ARBA00023235"/>
    </source>
</evidence>
<feature type="binding site" evidence="4">
    <location>
        <begin position="65"/>
        <end position="69"/>
    </location>
    <ligand>
        <name>D-ribulose 5-phosphate</name>
        <dbReference type="ChEBI" id="CHEBI:58121"/>
    </ligand>
</feature>
<name>U4KSQ5_9MOLU</name>
<keyword evidence="6" id="KW-1185">Reference proteome</keyword>
<evidence type="ECO:0000256" key="4">
    <source>
        <dbReference type="PIRSR" id="PIRSR005384-2"/>
    </source>
</evidence>
<dbReference type="PIRSF" id="PIRSF005384">
    <property type="entry name" value="RpiB_LacA_B"/>
    <property type="match status" value="1"/>
</dbReference>
<feature type="binding site" evidence="4">
    <location>
        <position position="98"/>
    </location>
    <ligand>
        <name>D-ribulose 5-phosphate</name>
        <dbReference type="ChEBI" id="CHEBI:58121"/>
    </ligand>
</feature>
<feature type="active site" description="Proton donor" evidence="3">
    <location>
        <position position="97"/>
    </location>
</feature>
<dbReference type="Pfam" id="PF02502">
    <property type="entry name" value="LacAB_rpiB"/>
    <property type="match status" value="1"/>
</dbReference>
<dbReference type="Gene3D" id="3.40.1400.10">
    <property type="entry name" value="Sugar-phosphate isomerase, RpiB/LacA/LacB"/>
    <property type="match status" value="1"/>
</dbReference>
<comment type="similarity">
    <text evidence="1">Belongs to the LacAB/RpiB family.</text>
</comment>
<reference evidence="5 6" key="1">
    <citation type="journal article" date="2013" name="J. Mol. Microbiol. Biotechnol.">
        <title>Analysis of the Complete Genomes of Acholeplasma brassicae , A. palmae and A. laidlawii and Their Comparison to the Obligate Parasites from ' Candidatus Phytoplasma'.</title>
        <authorList>
            <person name="Kube M."/>
            <person name="Siewert C."/>
            <person name="Migdoll A.M."/>
            <person name="Duduk B."/>
            <person name="Holz S."/>
            <person name="Rabus R."/>
            <person name="Seemuller E."/>
            <person name="Mitrovic J."/>
            <person name="Muller I."/>
            <person name="Buttner C."/>
            <person name="Reinhardt R."/>
        </authorList>
    </citation>
    <scope>NUCLEOTIDE SEQUENCE [LARGE SCALE GENOMIC DNA]</scope>
    <source>
        <strain evidence="6">0502</strain>
    </source>
</reference>
<dbReference type="PANTHER" id="PTHR30345:SF0">
    <property type="entry name" value="DNA DAMAGE-REPAIR_TOLERATION PROTEIN DRT102"/>
    <property type="match status" value="1"/>
</dbReference>
<dbReference type="NCBIfam" id="TIGR00689">
    <property type="entry name" value="rpiB_lacA_lacB"/>
    <property type="match status" value="1"/>
</dbReference>
<dbReference type="NCBIfam" id="NF004051">
    <property type="entry name" value="PRK05571.1"/>
    <property type="match status" value="1"/>
</dbReference>
<dbReference type="GO" id="GO:0019316">
    <property type="term" value="P:D-allose catabolic process"/>
    <property type="evidence" value="ECO:0007669"/>
    <property type="project" value="TreeGrafter"/>
</dbReference>
<evidence type="ECO:0000313" key="5">
    <source>
        <dbReference type="EMBL" id="CCV65349.1"/>
    </source>
</evidence>
<dbReference type="STRING" id="61635.BN85303280"/>
<dbReference type="Proteomes" id="UP000032737">
    <property type="component" value="Chromosome"/>
</dbReference>
<dbReference type="SUPFAM" id="SSF89623">
    <property type="entry name" value="Ribose/Galactose isomerase RpiB/AlsB"/>
    <property type="match status" value="1"/>
</dbReference>
<feature type="binding site" evidence="4">
    <location>
        <position position="134"/>
    </location>
    <ligand>
        <name>D-ribulose 5-phosphate</name>
        <dbReference type="ChEBI" id="CHEBI:58121"/>
    </ligand>
</feature>
<proteinExistence type="inferred from homology"/>